<evidence type="ECO:0000313" key="3">
    <source>
        <dbReference type="Proteomes" id="UP000277671"/>
    </source>
</evidence>
<feature type="region of interest" description="Disordered" evidence="1">
    <location>
        <begin position="268"/>
        <end position="298"/>
    </location>
</feature>
<dbReference type="RefSeq" id="WP_121160787.1">
    <property type="nucleotide sequence ID" value="NZ_RBKT01000001.1"/>
</dbReference>
<proteinExistence type="predicted"/>
<sequence>MTITRTAQLRDAIPDAPTSPAPNGAATVATRKPDPAGDLIASMESEFRKLLPSALPWDMFARIALTGMRKNDKLIEATRPSLLGALMECARLGLAPCTEQASLSTFKNRRRGNVLECQLIIGYQGYIQLMYRSGQVEQVEAEMVYEADEWEYTLGDGGRFFHRPKLLLPPEERGAPLFAYAYATLRGGGRTKVSITPRWKAEELRKKHGNVWDSNFLEMWGKTPLRQVQKYAPKSSELRRAELLDGAVIDLGGVATLDDGRTIDSTVVDEPTGAVNDTDDDMGWPPAAQPADANPASQ</sequence>
<organism evidence="2 3">
    <name type="scientific">Micromonospora pisi</name>
    <dbReference type="NCBI Taxonomy" id="589240"/>
    <lineage>
        <taxon>Bacteria</taxon>
        <taxon>Bacillati</taxon>
        <taxon>Actinomycetota</taxon>
        <taxon>Actinomycetes</taxon>
        <taxon>Micromonosporales</taxon>
        <taxon>Micromonosporaceae</taxon>
        <taxon>Micromonospora</taxon>
    </lineage>
</organism>
<dbReference type="OrthoDB" id="5124088at2"/>
<dbReference type="Pfam" id="PF03837">
    <property type="entry name" value="RecT"/>
    <property type="match status" value="1"/>
</dbReference>
<dbReference type="InterPro" id="IPR004590">
    <property type="entry name" value="ssDNA_annealing_RecT"/>
</dbReference>
<reference evidence="2 3" key="1">
    <citation type="submission" date="2018-10" db="EMBL/GenBank/DDBJ databases">
        <title>Sequencing the genomes of 1000 actinobacteria strains.</title>
        <authorList>
            <person name="Klenk H.-P."/>
        </authorList>
    </citation>
    <scope>NUCLEOTIDE SEQUENCE [LARGE SCALE GENOMIC DNA]</scope>
    <source>
        <strain evidence="2 3">DSM 45175</strain>
    </source>
</reference>
<comment type="caution">
    <text evidence="2">The sequence shown here is derived from an EMBL/GenBank/DDBJ whole genome shotgun (WGS) entry which is preliminary data.</text>
</comment>
<dbReference type="GO" id="GO:0006259">
    <property type="term" value="P:DNA metabolic process"/>
    <property type="evidence" value="ECO:0007669"/>
    <property type="project" value="InterPro"/>
</dbReference>
<name>A0A495JV03_9ACTN</name>
<dbReference type="EMBL" id="RBKT01000001">
    <property type="protein sequence ID" value="RKR92846.1"/>
    <property type="molecule type" value="Genomic_DNA"/>
</dbReference>
<dbReference type="Proteomes" id="UP000277671">
    <property type="component" value="Unassembled WGS sequence"/>
</dbReference>
<gene>
    <name evidence="2" type="ORF">BDK92_7328</name>
</gene>
<dbReference type="GO" id="GO:0003677">
    <property type="term" value="F:DNA binding"/>
    <property type="evidence" value="ECO:0007669"/>
    <property type="project" value="InterPro"/>
</dbReference>
<protein>
    <submittedName>
        <fullName evidence="2">Recombination protein RecT</fullName>
    </submittedName>
</protein>
<dbReference type="AlphaFoldDB" id="A0A495JV03"/>
<feature type="compositionally biased region" description="Low complexity" evidence="1">
    <location>
        <begin position="285"/>
        <end position="298"/>
    </location>
</feature>
<accession>A0A495JV03</accession>
<dbReference type="InterPro" id="IPR018330">
    <property type="entry name" value="RecT_fam"/>
</dbReference>
<dbReference type="NCBIfam" id="TIGR00616">
    <property type="entry name" value="rect"/>
    <property type="match status" value="1"/>
</dbReference>
<evidence type="ECO:0000313" key="2">
    <source>
        <dbReference type="EMBL" id="RKR92846.1"/>
    </source>
</evidence>
<evidence type="ECO:0000256" key="1">
    <source>
        <dbReference type="SAM" id="MobiDB-lite"/>
    </source>
</evidence>
<keyword evidence="3" id="KW-1185">Reference proteome</keyword>
<feature type="region of interest" description="Disordered" evidence="1">
    <location>
        <begin position="11"/>
        <end position="33"/>
    </location>
</feature>